<dbReference type="InterPro" id="IPR001926">
    <property type="entry name" value="TrpB-like_PALP"/>
</dbReference>
<reference evidence="16 17" key="1">
    <citation type="submission" date="2016-08" db="EMBL/GenBank/DDBJ databases">
        <title>A Parts List for Fungal Cellulosomes Revealed by Comparative Genomics.</title>
        <authorList>
            <consortium name="DOE Joint Genome Institute"/>
            <person name="Haitjema C.H."/>
            <person name="Gilmore S.P."/>
            <person name="Henske J.K."/>
            <person name="Solomon K.V."/>
            <person name="De Groot R."/>
            <person name="Kuo A."/>
            <person name="Mondo S.J."/>
            <person name="Salamov A.A."/>
            <person name="Labutti K."/>
            <person name="Zhao Z."/>
            <person name="Chiniquy J."/>
            <person name="Barry K."/>
            <person name="Brewer H.M."/>
            <person name="Purvine S.O."/>
            <person name="Wright A.T."/>
            <person name="Boxma B."/>
            <person name="Van Alen T."/>
            <person name="Hackstein J.H."/>
            <person name="Baker S.E."/>
            <person name="Grigoriev I.V."/>
            <person name="O'Malley M.A."/>
        </authorList>
    </citation>
    <scope>NUCLEOTIDE SEQUENCE [LARGE SCALE GENOMIC DNA]</scope>
    <source>
        <strain evidence="16 17">S4</strain>
    </source>
</reference>
<dbReference type="Pfam" id="PF00290">
    <property type="entry name" value="Trp_syntA"/>
    <property type="match status" value="1"/>
</dbReference>
<evidence type="ECO:0000313" key="17">
    <source>
        <dbReference type="Proteomes" id="UP000193944"/>
    </source>
</evidence>
<dbReference type="AlphaFoldDB" id="A0A1Y1XMM3"/>
<dbReference type="CDD" id="cd06446">
    <property type="entry name" value="Trp-synth_B"/>
    <property type="match status" value="1"/>
</dbReference>
<dbReference type="CDD" id="cd04724">
    <property type="entry name" value="Tryptophan_synthase_alpha"/>
    <property type="match status" value="1"/>
</dbReference>
<dbReference type="Gene3D" id="3.40.50.1100">
    <property type="match status" value="2"/>
</dbReference>
<comment type="catalytic activity">
    <reaction evidence="13 14">
        <text>(1S,2R)-1-C-(indol-3-yl)glycerol 3-phosphate + L-serine = D-glyceraldehyde 3-phosphate + L-tryptophan + H2O</text>
        <dbReference type="Rhea" id="RHEA:10532"/>
        <dbReference type="ChEBI" id="CHEBI:15377"/>
        <dbReference type="ChEBI" id="CHEBI:33384"/>
        <dbReference type="ChEBI" id="CHEBI:57912"/>
        <dbReference type="ChEBI" id="CHEBI:58866"/>
        <dbReference type="ChEBI" id="CHEBI:59776"/>
        <dbReference type="EC" id="4.2.1.20"/>
    </reaction>
</comment>
<comment type="function">
    <text evidence="2">The alpha subunit is responsible for the aldol cleavage of indoleglycerol phosphate to indole and glyceraldehyde 3-phosphate.</text>
</comment>
<dbReference type="GO" id="GO:0004834">
    <property type="term" value="F:tryptophan synthase activity"/>
    <property type="evidence" value="ECO:0007669"/>
    <property type="project" value="UniProtKB-EC"/>
</dbReference>
<accession>A0A1Y1XMM3</accession>
<reference evidence="16 17" key="2">
    <citation type="submission" date="2016-08" db="EMBL/GenBank/DDBJ databases">
        <title>Pervasive Adenine N6-methylation of Active Genes in Fungi.</title>
        <authorList>
            <consortium name="DOE Joint Genome Institute"/>
            <person name="Mondo S.J."/>
            <person name="Dannebaum R.O."/>
            <person name="Kuo R.C."/>
            <person name="Labutti K."/>
            <person name="Haridas S."/>
            <person name="Kuo A."/>
            <person name="Salamov A."/>
            <person name="Ahrendt S.R."/>
            <person name="Lipzen A."/>
            <person name="Sullivan W."/>
            <person name="Andreopoulos W.B."/>
            <person name="Clum A."/>
            <person name="Lindquist E."/>
            <person name="Daum C."/>
            <person name="Ramamoorthy G.K."/>
            <person name="Gryganskyi A."/>
            <person name="Culley D."/>
            <person name="Magnuson J.K."/>
            <person name="James T.Y."/>
            <person name="O'Malley M.A."/>
            <person name="Stajich J.E."/>
            <person name="Spatafora J.W."/>
            <person name="Visel A."/>
            <person name="Grigoriev I.V."/>
        </authorList>
    </citation>
    <scope>NUCLEOTIDE SEQUENCE [LARGE SCALE GENOMIC DNA]</scope>
    <source>
        <strain evidence="16 17">S4</strain>
    </source>
</reference>
<keyword evidence="8 14" id="KW-0028">Amino-acid biosynthesis</keyword>
<evidence type="ECO:0000256" key="3">
    <source>
        <dbReference type="ARBA" id="ARBA00004733"/>
    </source>
</evidence>
<evidence type="ECO:0000259" key="15">
    <source>
        <dbReference type="Pfam" id="PF00291"/>
    </source>
</evidence>
<keyword evidence="9 14" id="KW-0822">Tryptophan biosynthesis</keyword>
<evidence type="ECO:0000256" key="5">
    <source>
        <dbReference type="ARBA" id="ARBA00006095"/>
    </source>
</evidence>
<dbReference type="PANTHER" id="PTHR48077">
    <property type="entry name" value="TRYPTOPHAN SYNTHASE-RELATED"/>
    <property type="match status" value="1"/>
</dbReference>
<dbReference type="FunFam" id="3.40.50.1100:FF:000001">
    <property type="entry name" value="Tryptophan synthase beta chain"/>
    <property type="match status" value="1"/>
</dbReference>
<evidence type="ECO:0000256" key="14">
    <source>
        <dbReference type="RuleBase" id="RU003663"/>
    </source>
</evidence>
<name>A0A1Y1XMM3_9FUNG</name>
<comment type="cofactor">
    <cofactor evidence="1 14">
        <name>pyridoxal 5'-phosphate</name>
        <dbReference type="ChEBI" id="CHEBI:597326"/>
    </cofactor>
</comment>
<evidence type="ECO:0000313" key="16">
    <source>
        <dbReference type="EMBL" id="ORX86982.1"/>
    </source>
</evidence>
<dbReference type="InterPro" id="IPR036052">
    <property type="entry name" value="TrpB-like_PALP_sf"/>
</dbReference>
<dbReference type="EC" id="4.2.1.20" evidence="6 14"/>
<evidence type="ECO:0000256" key="1">
    <source>
        <dbReference type="ARBA" id="ARBA00001933"/>
    </source>
</evidence>
<dbReference type="InterPro" id="IPR002028">
    <property type="entry name" value="Trp_synthase_suA"/>
</dbReference>
<dbReference type="PROSITE" id="PS00168">
    <property type="entry name" value="TRP_SYNTHASE_BETA"/>
    <property type="match status" value="1"/>
</dbReference>
<dbReference type="HAMAP" id="MF_00131">
    <property type="entry name" value="Trp_synth_alpha"/>
    <property type="match status" value="1"/>
</dbReference>
<evidence type="ECO:0000256" key="10">
    <source>
        <dbReference type="ARBA" id="ARBA00022898"/>
    </source>
</evidence>
<evidence type="ECO:0000256" key="9">
    <source>
        <dbReference type="ARBA" id="ARBA00022822"/>
    </source>
</evidence>
<dbReference type="OrthoDB" id="10050244at2759"/>
<dbReference type="SUPFAM" id="SSF51366">
    <property type="entry name" value="Ribulose-phoshate binding barrel"/>
    <property type="match status" value="1"/>
</dbReference>
<evidence type="ECO:0000256" key="8">
    <source>
        <dbReference type="ARBA" id="ARBA00022605"/>
    </source>
</evidence>
<keyword evidence="17" id="KW-1185">Reference proteome</keyword>
<dbReference type="Gene3D" id="3.20.20.70">
    <property type="entry name" value="Aldolase class I"/>
    <property type="match status" value="1"/>
</dbReference>
<evidence type="ECO:0000256" key="12">
    <source>
        <dbReference type="ARBA" id="ARBA00023239"/>
    </source>
</evidence>
<dbReference type="InterPro" id="IPR006654">
    <property type="entry name" value="Trp_synth_beta"/>
</dbReference>
<keyword evidence="11 14" id="KW-0057">Aromatic amino acid biosynthesis</keyword>
<dbReference type="Proteomes" id="UP000193944">
    <property type="component" value="Unassembled WGS sequence"/>
</dbReference>
<dbReference type="GO" id="GO:0005737">
    <property type="term" value="C:cytoplasm"/>
    <property type="evidence" value="ECO:0007669"/>
    <property type="project" value="TreeGrafter"/>
</dbReference>
<evidence type="ECO:0000256" key="4">
    <source>
        <dbReference type="ARBA" id="ARBA00005761"/>
    </source>
</evidence>
<comment type="similarity">
    <text evidence="4">In the C-terminal section; belongs to the TrpB family.</text>
</comment>
<comment type="similarity">
    <text evidence="5">In the N-terminal section; belongs to the TrpA family.</text>
</comment>
<dbReference type="SUPFAM" id="SSF53686">
    <property type="entry name" value="Tryptophan synthase beta subunit-like PLP-dependent enzymes"/>
    <property type="match status" value="1"/>
</dbReference>
<comment type="pathway">
    <text evidence="3 14">Amino-acid biosynthesis; L-tryptophan biosynthesis; L-tryptophan from chorismate: step 5/5.</text>
</comment>
<dbReference type="InterPro" id="IPR013785">
    <property type="entry name" value="Aldolase_TIM"/>
</dbReference>
<dbReference type="InterPro" id="IPR011060">
    <property type="entry name" value="RibuloseP-bd_barrel"/>
</dbReference>
<dbReference type="InterPro" id="IPR023026">
    <property type="entry name" value="Trp_synth_beta/beta-like"/>
</dbReference>
<dbReference type="EMBL" id="MCFG01000014">
    <property type="protein sequence ID" value="ORX86982.1"/>
    <property type="molecule type" value="Genomic_DNA"/>
</dbReference>
<dbReference type="UniPathway" id="UPA00035">
    <property type="reaction ID" value="UER00044"/>
</dbReference>
<dbReference type="Pfam" id="PF00291">
    <property type="entry name" value="PALP"/>
    <property type="match status" value="1"/>
</dbReference>
<feature type="domain" description="Tryptophan synthase beta chain-like PALP" evidence="15">
    <location>
        <begin position="345"/>
        <end position="667"/>
    </location>
</feature>
<evidence type="ECO:0000256" key="6">
    <source>
        <dbReference type="ARBA" id="ARBA00012043"/>
    </source>
</evidence>
<sequence>MSQALLTVFKTIKNQNRAALISFITAGYPTKEETVDILLTLQNNGTDIIELGIPFSDPTADGPIIQQANHISLNNKVNLDDCFEFVKQAREKGLVIPVIFMGYANPFEQYGLDKLMTKCNEVGVQGFINIDLPPEESYEFRLKCDEYKLSLIPLIAPTTSDQRIEKLVKTATSYIYVMSALGVTGFRDKINADLPHLVGRVRKHTNVPIAVGFGVSTPEHFKIVSEQADGVIIGSKIIKVLNSSNTKEERLTNLEKYCREVCHREGEEIIPIDYKKETPAEVPIVKQIDFSQHRMDSKFGECGGQYASESLIDCLDELEKVYLTAKEDPLFWEEFRSYYDYMGRESKLHLADRLTKEMGGARIWLKREDLNHTGSHKLNNAIGQILLAKRLGKKRIIAETGAGQHGVATATACAKFGLECVVYMGEVDVKRQALNVFRMKMLGAKVIPVTSGSKTLKDAVNEAMRDWVTNVTTTHYLVGSAFGPHPFPSIVRDFQSVIGEESKKQMMEKAGKLPDYIIACVGGGSNSIGLFYPYINEKDVKMIGVEAGGSGIETGLHSASITAGTLGILHGAKSYLIQNKEGQILDTYSISAGLDYPGVGPEHAYLKESGRAQYVAATDEQALIGFRRLTQYEGIIPALESSHAAYTCTELAKTLPKDKDILLCVSGRGDKDVISIAANLPKFGPKIGWDLRFEDGAENIGVQLPISN</sequence>
<evidence type="ECO:0000256" key="2">
    <source>
        <dbReference type="ARBA" id="ARBA00003365"/>
    </source>
</evidence>
<dbReference type="FunFam" id="3.20.20.70:FF:000037">
    <property type="entry name" value="Tryptophan synthase alpha chain"/>
    <property type="match status" value="1"/>
</dbReference>
<dbReference type="NCBIfam" id="TIGR00263">
    <property type="entry name" value="trpB"/>
    <property type="match status" value="1"/>
</dbReference>
<proteinExistence type="inferred from homology"/>
<dbReference type="PANTHER" id="PTHR48077:SF3">
    <property type="entry name" value="TRYPTOPHAN SYNTHASE"/>
    <property type="match status" value="1"/>
</dbReference>
<dbReference type="InterPro" id="IPR006653">
    <property type="entry name" value="Trp_synth_b_CS"/>
</dbReference>
<dbReference type="STRING" id="1754192.A0A1Y1XMM3"/>
<organism evidence="16 17">
    <name type="scientific">Anaeromyces robustus</name>
    <dbReference type="NCBI Taxonomy" id="1754192"/>
    <lineage>
        <taxon>Eukaryota</taxon>
        <taxon>Fungi</taxon>
        <taxon>Fungi incertae sedis</taxon>
        <taxon>Chytridiomycota</taxon>
        <taxon>Chytridiomycota incertae sedis</taxon>
        <taxon>Neocallimastigomycetes</taxon>
        <taxon>Neocallimastigales</taxon>
        <taxon>Neocallimastigaceae</taxon>
        <taxon>Anaeromyces</taxon>
    </lineage>
</organism>
<evidence type="ECO:0000256" key="13">
    <source>
        <dbReference type="ARBA" id="ARBA00049047"/>
    </source>
</evidence>
<evidence type="ECO:0000256" key="11">
    <source>
        <dbReference type="ARBA" id="ARBA00023141"/>
    </source>
</evidence>
<keyword evidence="10 14" id="KW-0663">Pyridoxal phosphate</keyword>
<keyword evidence="12 14" id="KW-0456">Lyase</keyword>
<evidence type="ECO:0000256" key="7">
    <source>
        <dbReference type="ARBA" id="ARBA00018724"/>
    </source>
</evidence>
<comment type="caution">
    <text evidence="16">The sequence shown here is derived from an EMBL/GenBank/DDBJ whole genome shotgun (WGS) entry which is preliminary data.</text>
</comment>
<protein>
    <recommendedName>
        <fullName evidence="7 14">Tryptophan synthase</fullName>
        <ecNumber evidence="6 14">4.2.1.20</ecNumber>
    </recommendedName>
</protein>
<gene>
    <name evidence="16" type="ORF">BCR32DRAFT_228416</name>
</gene>
<dbReference type="NCBIfam" id="TIGR00262">
    <property type="entry name" value="trpA"/>
    <property type="match status" value="1"/>
</dbReference>
<dbReference type="HAMAP" id="MF_00133">
    <property type="entry name" value="Trp_synth_beta"/>
    <property type="match status" value="1"/>
</dbReference>
<dbReference type="FunFam" id="3.40.50.1100:FF:000004">
    <property type="entry name" value="Tryptophan synthase beta chain"/>
    <property type="match status" value="1"/>
</dbReference>